<organism evidence="2 3">
    <name type="scientific">Acanthosepion pharaonis</name>
    <name type="common">Pharaoh cuttlefish</name>
    <name type="synonym">Sepia pharaonis</name>
    <dbReference type="NCBI Taxonomy" id="158019"/>
    <lineage>
        <taxon>Eukaryota</taxon>
        <taxon>Metazoa</taxon>
        <taxon>Spiralia</taxon>
        <taxon>Lophotrochozoa</taxon>
        <taxon>Mollusca</taxon>
        <taxon>Cephalopoda</taxon>
        <taxon>Coleoidea</taxon>
        <taxon>Decapodiformes</taxon>
        <taxon>Sepiida</taxon>
        <taxon>Sepiina</taxon>
        <taxon>Sepiidae</taxon>
        <taxon>Acanthosepion</taxon>
    </lineage>
</organism>
<reference evidence="2" key="1">
    <citation type="submission" date="2021-01" db="EMBL/GenBank/DDBJ databases">
        <authorList>
            <person name="Li R."/>
            <person name="Bekaert M."/>
        </authorList>
    </citation>
    <scope>NUCLEOTIDE SEQUENCE</scope>
    <source>
        <strain evidence="2">Farmed</strain>
    </source>
</reference>
<comment type="caution">
    <text evidence="2">The sequence shown here is derived from an EMBL/GenBank/DDBJ whole genome shotgun (WGS) entry which is preliminary data.</text>
</comment>
<sequence>METYFPLLFFISFLSFFRNLCILQQFIGVENIHSYCAINGFLSVFFFSVPIYGFFLLPILFAVFDSFSLSLSFFYDRELLLFFCPNLWPFLLPILFVIFLSLFLTLSLSHSLSHARSLSLSLSLYYDIYFLCTLHFFFLLFFFFIAGVYNFSSFSFSFFSYHFFYYKFTVSFLDIPLSHSVFVSLFVIYITFLSFLSLFIYISYYFFF</sequence>
<protein>
    <submittedName>
        <fullName evidence="2">Uncharacterized protein</fullName>
    </submittedName>
</protein>
<name>A0A812DID3_ACAPH</name>
<dbReference type="Proteomes" id="UP000597762">
    <property type="component" value="Unassembled WGS sequence"/>
</dbReference>
<keyword evidence="1" id="KW-0812">Transmembrane</keyword>
<keyword evidence="1" id="KW-0472">Membrane</keyword>
<feature type="transmembrane region" description="Helical" evidence="1">
    <location>
        <begin position="6"/>
        <end position="29"/>
    </location>
</feature>
<gene>
    <name evidence="2" type="ORF">SPHA_52905</name>
</gene>
<feature type="transmembrane region" description="Helical" evidence="1">
    <location>
        <begin position="41"/>
        <end position="67"/>
    </location>
</feature>
<feature type="transmembrane region" description="Helical" evidence="1">
    <location>
        <begin position="87"/>
        <end position="108"/>
    </location>
</feature>
<keyword evidence="1" id="KW-1133">Transmembrane helix</keyword>
<accession>A0A812DID3</accession>
<evidence type="ECO:0000313" key="2">
    <source>
        <dbReference type="EMBL" id="CAE1298875.1"/>
    </source>
</evidence>
<evidence type="ECO:0000256" key="1">
    <source>
        <dbReference type="SAM" id="Phobius"/>
    </source>
</evidence>
<dbReference type="EMBL" id="CAHIKZ030003326">
    <property type="protein sequence ID" value="CAE1298875.1"/>
    <property type="molecule type" value="Genomic_DNA"/>
</dbReference>
<feature type="transmembrane region" description="Helical" evidence="1">
    <location>
        <begin position="181"/>
        <end position="207"/>
    </location>
</feature>
<proteinExistence type="predicted"/>
<feature type="transmembrane region" description="Helical" evidence="1">
    <location>
        <begin position="128"/>
        <end position="161"/>
    </location>
</feature>
<keyword evidence="3" id="KW-1185">Reference proteome</keyword>
<evidence type="ECO:0000313" key="3">
    <source>
        <dbReference type="Proteomes" id="UP000597762"/>
    </source>
</evidence>
<dbReference type="AlphaFoldDB" id="A0A812DID3"/>